<gene>
    <name evidence="4" type="ORF">AB8998_15630</name>
</gene>
<dbReference type="EMBL" id="JBGEDP010000001">
    <property type="protein sequence ID" value="MEY8016323.1"/>
    <property type="molecule type" value="Genomic_DNA"/>
</dbReference>
<protein>
    <submittedName>
        <fullName evidence="4">SDR family NAD(P)-dependent oxidoreductase</fullName>
        <ecNumber evidence="4">1.-.-.-</ecNumber>
    </submittedName>
</protein>
<dbReference type="RefSeq" id="WP_369738704.1">
    <property type="nucleotide sequence ID" value="NZ_JBGEDP010000001.1"/>
</dbReference>
<dbReference type="Pfam" id="PF00106">
    <property type="entry name" value="adh_short"/>
    <property type="match status" value="1"/>
</dbReference>
<proteinExistence type="inferred from homology"/>
<dbReference type="SUPFAM" id="SSF51735">
    <property type="entry name" value="NAD(P)-binding Rossmann-fold domains"/>
    <property type="match status" value="1"/>
</dbReference>
<evidence type="ECO:0000256" key="1">
    <source>
        <dbReference type="ARBA" id="ARBA00006484"/>
    </source>
</evidence>
<name>A0ABV4C270_9MYCO</name>
<evidence type="ECO:0000313" key="5">
    <source>
        <dbReference type="Proteomes" id="UP001564760"/>
    </source>
</evidence>
<comment type="caution">
    <text evidence="4">The sequence shown here is derived from an EMBL/GenBank/DDBJ whole genome shotgun (WGS) entry which is preliminary data.</text>
</comment>
<reference evidence="4 5" key="1">
    <citation type="submission" date="2024-08" db="EMBL/GenBank/DDBJ databases">
        <title>Mycobacterium servetensis sp. nov., a novel rapid-growing mycobacterial species recovered from a human patient in Zaragoza, Spain.</title>
        <authorList>
            <person name="Tristancho-Baro A.I."/>
            <person name="Buenestado-Serrano S."/>
            <person name="Garcia De Viedma D."/>
            <person name="Milagro-Beamonte A."/>
            <person name="Burillo N."/>
            <person name="Sanz S."/>
            <person name="Lopez-Calleja A.I."/>
            <person name="Penas-Utrilla D."/>
            <person name="Guardingo M."/>
            <person name="Garcia M.J."/>
            <person name="Vinuelas-Bayon J."/>
        </authorList>
    </citation>
    <scope>NUCLEOTIDE SEQUENCE [LARGE SCALE GENOMIC DNA]</scope>
    <source>
        <strain evidence="5">HUMS_12744610</strain>
    </source>
</reference>
<evidence type="ECO:0000256" key="3">
    <source>
        <dbReference type="SAM" id="MobiDB-lite"/>
    </source>
</evidence>
<dbReference type="InterPro" id="IPR036291">
    <property type="entry name" value="NAD(P)-bd_dom_sf"/>
</dbReference>
<comment type="similarity">
    <text evidence="1">Belongs to the short-chain dehydrogenases/reductases (SDR) family.</text>
</comment>
<feature type="compositionally biased region" description="Basic residues" evidence="3">
    <location>
        <begin position="185"/>
        <end position="203"/>
    </location>
</feature>
<accession>A0ABV4C270</accession>
<evidence type="ECO:0000313" key="4">
    <source>
        <dbReference type="EMBL" id="MEY8016323.1"/>
    </source>
</evidence>
<sequence>MKDLRTAYGPYAVVTGASSGIGEQFARHLSAAGVSVVLVARREDRLQALAAELSQAHGTDNVVTALDLLADGAVDELICGVGDLDIGIVVVNAGISSAGPRVDSSLAYELEVFTLDAVVPLQMAHAFGNALVRRGRGAIVLVATGRRRFPRPGTRGRRQPDGLRHPKRQDEDGYRPQLSAGTGLRLRRRRRGGRHKRHPTPCR</sequence>
<dbReference type="InterPro" id="IPR002347">
    <property type="entry name" value="SDR_fam"/>
</dbReference>
<dbReference type="PANTHER" id="PTHR43899">
    <property type="entry name" value="RH59310P"/>
    <property type="match status" value="1"/>
</dbReference>
<feature type="region of interest" description="Disordered" evidence="3">
    <location>
        <begin position="148"/>
        <end position="203"/>
    </location>
</feature>
<feature type="compositionally biased region" description="Basic residues" evidence="3">
    <location>
        <begin position="148"/>
        <end position="157"/>
    </location>
</feature>
<dbReference type="PRINTS" id="PR00081">
    <property type="entry name" value="GDHRDH"/>
</dbReference>
<dbReference type="GO" id="GO:0016491">
    <property type="term" value="F:oxidoreductase activity"/>
    <property type="evidence" value="ECO:0007669"/>
    <property type="project" value="UniProtKB-KW"/>
</dbReference>
<keyword evidence="2 4" id="KW-0560">Oxidoreductase</keyword>
<organism evidence="4 5">
    <name type="scientific">Mycobacterium servetii</name>
    <dbReference type="NCBI Taxonomy" id="3237418"/>
    <lineage>
        <taxon>Bacteria</taxon>
        <taxon>Bacillati</taxon>
        <taxon>Actinomycetota</taxon>
        <taxon>Actinomycetes</taxon>
        <taxon>Mycobacteriales</taxon>
        <taxon>Mycobacteriaceae</taxon>
        <taxon>Mycobacterium</taxon>
    </lineage>
</organism>
<evidence type="ECO:0000256" key="2">
    <source>
        <dbReference type="ARBA" id="ARBA00023002"/>
    </source>
</evidence>
<dbReference type="Gene3D" id="3.40.50.720">
    <property type="entry name" value="NAD(P)-binding Rossmann-like Domain"/>
    <property type="match status" value="1"/>
</dbReference>
<dbReference type="Proteomes" id="UP001564760">
    <property type="component" value="Unassembled WGS sequence"/>
</dbReference>
<keyword evidence="5" id="KW-1185">Reference proteome</keyword>
<dbReference type="EC" id="1.-.-.-" evidence="4"/>
<dbReference type="InterPro" id="IPR051019">
    <property type="entry name" value="VLCFA-Steroid_DH"/>
</dbReference>
<feature type="compositionally biased region" description="Basic and acidic residues" evidence="3">
    <location>
        <begin position="158"/>
        <end position="174"/>
    </location>
</feature>
<dbReference type="PANTHER" id="PTHR43899:SF13">
    <property type="entry name" value="RH59310P"/>
    <property type="match status" value="1"/>
</dbReference>